<name>A0A7I7T8A4_9MYCO</name>
<dbReference type="Proteomes" id="UP000467148">
    <property type="component" value="Chromosome"/>
</dbReference>
<dbReference type="EMBL" id="AP022596">
    <property type="protein sequence ID" value="BBY65504.1"/>
    <property type="molecule type" value="Genomic_DNA"/>
</dbReference>
<dbReference type="PANTHER" id="PTHR43785:SF12">
    <property type="entry name" value="TYPE-1 GLUTAMINE SYNTHETASE 2"/>
    <property type="match status" value="1"/>
</dbReference>
<sequence>MHPPLTLDQLREEVATDAIDTVVVAMPDMQGRLVGKRLDANYFLNDAIDSGVGACAYLITRDIDMQIVDGFDIAGWADGLSDFELAPDLNTLRRLPWMPGTALVIADACWIGGGVVAQSPREILRGQLARLAEHGWQALVATELEFLLFDQSYAQAHAANYHGLRLSTHHSIDYAISATAKAEPLMRQIRRQMRDAGMQVEAIKGEVHNGQFELGFKYADALSTCDNHVVYKEGAKEIAVDHDVSITFMAKYDEGAGNSCHVHLSLIDEAGNPVFPGAGGKGFSATFEHFLAGQLAAARELSLAVAPNINSYKRFQDGTFAPTVISWGRDNRTCALRVLGEGRALRLENRTPGGDVNPYLAVAAVIAAGLHGVENQLELPPAAHGNAYESDAVRMPTTLREAAQLWENSAIAAKAFGDEVVHHYANAAHQQVRAHDAAVTDWDRARGFERT</sequence>
<keyword evidence="4" id="KW-0067">ATP-binding</keyword>
<evidence type="ECO:0000256" key="4">
    <source>
        <dbReference type="ARBA" id="ARBA00022840"/>
    </source>
</evidence>
<dbReference type="InterPro" id="IPR036651">
    <property type="entry name" value="Gln_synt_N_sf"/>
</dbReference>
<dbReference type="PROSITE" id="PS51987">
    <property type="entry name" value="GS_CATALYTIC"/>
    <property type="match status" value="1"/>
</dbReference>
<evidence type="ECO:0000256" key="2">
    <source>
        <dbReference type="ARBA" id="ARBA00022598"/>
    </source>
</evidence>
<gene>
    <name evidence="9" type="primary">glnA4-1</name>
    <name evidence="9" type="ORF">MHEL_37470</name>
</gene>
<keyword evidence="3" id="KW-0547">Nucleotide-binding</keyword>
<dbReference type="RefSeq" id="WP_246227291.1">
    <property type="nucleotide sequence ID" value="NZ_AP022596.1"/>
</dbReference>
<keyword evidence="10" id="KW-1185">Reference proteome</keyword>
<dbReference type="PANTHER" id="PTHR43785">
    <property type="entry name" value="GAMMA-GLUTAMYLPUTRESCINE SYNTHETASE"/>
    <property type="match status" value="1"/>
</dbReference>
<keyword evidence="2" id="KW-0436">Ligase</keyword>
<evidence type="ECO:0000313" key="9">
    <source>
        <dbReference type="EMBL" id="BBY65504.1"/>
    </source>
</evidence>
<dbReference type="AlphaFoldDB" id="A0A7I7T8A4"/>
<dbReference type="KEGG" id="mhev:MHEL_37470"/>
<evidence type="ECO:0000256" key="5">
    <source>
        <dbReference type="PROSITE-ProRule" id="PRU01330"/>
    </source>
</evidence>
<dbReference type="SUPFAM" id="SSF54368">
    <property type="entry name" value="Glutamine synthetase, N-terminal domain"/>
    <property type="match status" value="1"/>
</dbReference>
<dbReference type="GO" id="GO:0005524">
    <property type="term" value="F:ATP binding"/>
    <property type="evidence" value="ECO:0007669"/>
    <property type="project" value="UniProtKB-KW"/>
</dbReference>
<dbReference type="GO" id="GO:0006576">
    <property type="term" value="P:biogenic amine metabolic process"/>
    <property type="evidence" value="ECO:0007669"/>
    <property type="project" value="UniProtKB-ARBA"/>
</dbReference>
<proteinExistence type="inferred from homology"/>
<feature type="domain" description="GS beta-grasp" evidence="7">
    <location>
        <begin position="17"/>
        <end position="113"/>
    </location>
</feature>
<reference evidence="9 10" key="1">
    <citation type="journal article" date="2019" name="Emerg. Microbes Infect.">
        <title>Comprehensive subspecies identification of 175 nontuberculous mycobacteria species based on 7547 genomic profiles.</title>
        <authorList>
            <person name="Matsumoto Y."/>
            <person name="Kinjo T."/>
            <person name="Motooka D."/>
            <person name="Nabeya D."/>
            <person name="Jung N."/>
            <person name="Uechi K."/>
            <person name="Horii T."/>
            <person name="Iida T."/>
            <person name="Fujita J."/>
            <person name="Nakamura S."/>
        </authorList>
    </citation>
    <scope>NUCLEOTIDE SEQUENCE [LARGE SCALE GENOMIC DNA]</scope>
    <source>
        <strain evidence="9 10">JCM 30396</strain>
    </source>
</reference>
<dbReference type="InterPro" id="IPR008147">
    <property type="entry name" value="Gln_synt_N"/>
</dbReference>
<dbReference type="GO" id="GO:0006542">
    <property type="term" value="P:glutamine biosynthetic process"/>
    <property type="evidence" value="ECO:0007669"/>
    <property type="project" value="InterPro"/>
</dbReference>
<evidence type="ECO:0000256" key="1">
    <source>
        <dbReference type="ARBA" id="ARBA00009897"/>
    </source>
</evidence>
<dbReference type="InterPro" id="IPR014746">
    <property type="entry name" value="Gln_synth/guanido_kin_cat_dom"/>
</dbReference>
<evidence type="ECO:0000256" key="6">
    <source>
        <dbReference type="RuleBase" id="RU000384"/>
    </source>
</evidence>
<dbReference type="InterPro" id="IPR008146">
    <property type="entry name" value="Gln_synth_cat_dom"/>
</dbReference>
<accession>A0A7I7T8A4</accession>
<dbReference type="Gene3D" id="3.10.20.70">
    <property type="entry name" value="Glutamine synthetase, N-terminal domain"/>
    <property type="match status" value="1"/>
</dbReference>
<dbReference type="Pfam" id="PF00120">
    <property type="entry name" value="Gln-synt_C"/>
    <property type="match status" value="1"/>
</dbReference>
<evidence type="ECO:0000259" key="7">
    <source>
        <dbReference type="PROSITE" id="PS51986"/>
    </source>
</evidence>
<evidence type="ECO:0000259" key="8">
    <source>
        <dbReference type="PROSITE" id="PS51987"/>
    </source>
</evidence>
<dbReference type="FunFam" id="3.30.590.10:FF:000005">
    <property type="entry name" value="Probable glutamine synthetase"/>
    <property type="match status" value="1"/>
</dbReference>
<comment type="similarity">
    <text evidence="1 5 6">Belongs to the glutamine synthetase family.</text>
</comment>
<organism evidence="9 10">
    <name type="scientific">Mycolicibacterium helvum</name>
    <dbReference type="NCBI Taxonomy" id="1534349"/>
    <lineage>
        <taxon>Bacteria</taxon>
        <taxon>Bacillati</taxon>
        <taxon>Actinomycetota</taxon>
        <taxon>Actinomycetes</taxon>
        <taxon>Mycobacteriales</taxon>
        <taxon>Mycobacteriaceae</taxon>
        <taxon>Mycolicibacterium</taxon>
    </lineage>
</organism>
<dbReference type="SUPFAM" id="SSF55931">
    <property type="entry name" value="Glutamine synthetase/guanido kinase"/>
    <property type="match status" value="1"/>
</dbReference>
<dbReference type="PROSITE" id="PS51986">
    <property type="entry name" value="GS_BETA_GRASP"/>
    <property type="match status" value="1"/>
</dbReference>
<protein>
    <submittedName>
        <fullName evidence="9">Glutamine synthetase</fullName>
    </submittedName>
</protein>
<evidence type="ECO:0000256" key="3">
    <source>
        <dbReference type="ARBA" id="ARBA00022741"/>
    </source>
</evidence>
<dbReference type="SMART" id="SM01230">
    <property type="entry name" value="Gln-synt_C"/>
    <property type="match status" value="1"/>
</dbReference>
<dbReference type="GO" id="GO:0004356">
    <property type="term" value="F:glutamine synthetase activity"/>
    <property type="evidence" value="ECO:0007669"/>
    <property type="project" value="InterPro"/>
</dbReference>
<evidence type="ECO:0000313" key="10">
    <source>
        <dbReference type="Proteomes" id="UP000467148"/>
    </source>
</evidence>
<feature type="domain" description="GS catalytic" evidence="8">
    <location>
        <begin position="120"/>
        <end position="451"/>
    </location>
</feature>
<dbReference type="Gene3D" id="3.30.590.10">
    <property type="entry name" value="Glutamine synthetase/guanido kinase, catalytic domain"/>
    <property type="match status" value="1"/>
</dbReference>
<dbReference type="GO" id="GO:0042402">
    <property type="term" value="P:biogenic amine catabolic process"/>
    <property type="evidence" value="ECO:0007669"/>
    <property type="project" value="UniProtKB-ARBA"/>
</dbReference>